<sequence>MKAWVLVWLVAGKLVPSLTTTGVEYDVETIASPKGDNRRYRLLQLKNDMEVLIVRQPMFKCLVVLDVRVGMRHDPPQRRGLAHLYEHVLFNHRLSDQITNNSGFFNGETGYEHTVYFFNVVSKAFNNTLAMFADTLVTPKFTISAIPLDIDVVNQEFRDKQQSDSFRFDMVSRVSGNMSHPYTGHFGGNELTLPSEKIESLQNALYKLHTKYSSHRMRIVVMGSAPFSEQIETIVPLFTSIPKRKSKDQVQGDPFKDEKPTTLITTASIQDEHLLLLQFKLPSITHIPFLKAEKYIVYMLSQRSRSSIAAFLMRHGWGTRIRSGISETNSDFTLFDVEITLTPHSHVWIGEIVGVVLQAIEFIKEKGVNRKYMQEIENILQMEWVANIEEQPVEQAMYIANQMHYHHPNHIVTSNSSFQFHKKIITSLLSNMTLPNLRAILSYQAAPTDRREPVFGTDYSIRQITLKHYLVPKLRLPPKNMFVLNSTELENAIRPPMNISNVPQPITDHSDTGGWFLPQRGLKSIVFLSISLGRHSSLDQFAMLNLITRIKIESMDDIAFQLAMAQYQYAIEIVDGRLEFSVWGFQHKLEVVLQRLISSMKDPKISETNFAIFKDSETRRFENLLLEKPSKQAFDKLQYALGSIEWTNQDLIYATKDIQHQELKKYASELIKEGSVLFYIQGNLNLEEAARIYHHTKQQLNLSEVHHHVNQATQLPSFFTRGSSFCYRFRLTNRNETNSGIAFYLHTFNEKANKSESLTRMALYFLKKTFDENIRFYEQVGYDHNIDIFDGPSGGGLVITLQGTKDPGVVEQRLERFLEEAIEIISYMTEKDFLRNAREFIKYSALDDSDEIKARGYWTRISRGTALMDRKLLLWRNYHQIDKEALIYFLRNYVFRNAPKRRKLSIHAISHHATAIYKSKETLLCGTPLVDLRIWRLYSQPR</sequence>
<reference evidence="1" key="1">
    <citation type="submission" date="2022-04" db="EMBL/GenBank/DDBJ databases">
        <title>Genome of the entomopathogenic fungus Entomophthora muscae.</title>
        <authorList>
            <person name="Elya C."/>
            <person name="Lovett B.R."/>
            <person name="Lee E."/>
            <person name="Macias A.M."/>
            <person name="Hajek A.E."/>
            <person name="De Bivort B.L."/>
            <person name="Kasson M.T."/>
            <person name="De Fine Licht H.H."/>
            <person name="Stajich J.E."/>
        </authorList>
    </citation>
    <scope>NUCLEOTIDE SEQUENCE</scope>
    <source>
        <strain evidence="1">Berkeley</strain>
    </source>
</reference>
<name>A0ACC2RKX6_9FUNG</name>
<dbReference type="Proteomes" id="UP001165960">
    <property type="component" value="Unassembled WGS sequence"/>
</dbReference>
<dbReference type="EMBL" id="QTSX02007143">
    <property type="protein sequence ID" value="KAJ9050684.1"/>
    <property type="molecule type" value="Genomic_DNA"/>
</dbReference>
<protein>
    <submittedName>
        <fullName evidence="1">Uncharacterized protein</fullName>
    </submittedName>
</protein>
<keyword evidence="2" id="KW-1185">Reference proteome</keyword>
<evidence type="ECO:0000313" key="2">
    <source>
        <dbReference type="Proteomes" id="UP001165960"/>
    </source>
</evidence>
<organism evidence="1 2">
    <name type="scientific">Entomophthora muscae</name>
    <dbReference type="NCBI Taxonomy" id="34485"/>
    <lineage>
        <taxon>Eukaryota</taxon>
        <taxon>Fungi</taxon>
        <taxon>Fungi incertae sedis</taxon>
        <taxon>Zoopagomycota</taxon>
        <taxon>Entomophthoromycotina</taxon>
        <taxon>Entomophthoromycetes</taxon>
        <taxon>Entomophthorales</taxon>
        <taxon>Entomophthoraceae</taxon>
        <taxon>Entomophthora</taxon>
    </lineage>
</organism>
<comment type="caution">
    <text evidence="1">The sequence shown here is derived from an EMBL/GenBank/DDBJ whole genome shotgun (WGS) entry which is preliminary data.</text>
</comment>
<gene>
    <name evidence="1" type="ORF">DSO57_1012223</name>
</gene>
<proteinExistence type="predicted"/>
<evidence type="ECO:0000313" key="1">
    <source>
        <dbReference type="EMBL" id="KAJ9050684.1"/>
    </source>
</evidence>
<accession>A0ACC2RKX6</accession>